<dbReference type="SUPFAM" id="SSF56300">
    <property type="entry name" value="Metallo-dependent phosphatases"/>
    <property type="match status" value="1"/>
</dbReference>
<name>A0A913Z2R6_PATMI</name>
<sequence length="316" mass="36494">MLVKSFMRTISCQAGWKMARIFAISDIHVDHLVNKEWIQGLDCARYTNDVLLLAGDVTDSLDLLKSTLESLKAKFKEVFYVPGNHELWIRDKSSSETSVDKFHNILKLCRRVGVRTDPQIVDTTDGKRVWIVPLFSWYATPEEDRQDSLYVSGPSEDPSMKSLWMDNHMCRWPADIGSRSKYFGKLNEDRVHAYDAPVISFSHFLPRVELIRAEEEDTRCVSEERRTLGLSAEMPKRQGAMAGFNFTRYAGCKTLDQQIREIGSQVHVHGHQHRNRDRVIDGVRYISHCLGYKKERDEGLTYGITQWKGPKQVWPN</sequence>
<reference evidence="2" key="1">
    <citation type="submission" date="2022-11" db="UniProtKB">
        <authorList>
            <consortium name="EnsemblMetazoa"/>
        </authorList>
    </citation>
    <scope>IDENTIFICATION</scope>
</reference>
<accession>A0A913Z2R6</accession>
<dbReference type="Pfam" id="PF00149">
    <property type="entry name" value="Metallophos"/>
    <property type="match status" value="1"/>
</dbReference>
<dbReference type="InterPro" id="IPR052963">
    <property type="entry name" value="Pantetheine_PDE"/>
</dbReference>
<dbReference type="OrthoDB" id="550558at2759"/>
<protein>
    <recommendedName>
        <fullName evidence="1">Calcineurin-like phosphoesterase domain-containing protein</fullName>
    </recommendedName>
</protein>
<proteinExistence type="predicted"/>
<dbReference type="RefSeq" id="XP_038046123.1">
    <property type="nucleotide sequence ID" value="XM_038190195.1"/>
</dbReference>
<dbReference type="Proteomes" id="UP000887568">
    <property type="component" value="Unplaced"/>
</dbReference>
<organism evidence="2 3">
    <name type="scientific">Patiria miniata</name>
    <name type="common">Bat star</name>
    <name type="synonym">Asterina miniata</name>
    <dbReference type="NCBI Taxonomy" id="46514"/>
    <lineage>
        <taxon>Eukaryota</taxon>
        <taxon>Metazoa</taxon>
        <taxon>Echinodermata</taxon>
        <taxon>Eleutherozoa</taxon>
        <taxon>Asterozoa</taxon>
        <taxon>Asteroidea</taxon>
        <taxon>Valvatacea</taxon>
        <taxon>Valvatida</taxon>
        <taxon>Asterinidae</taxon>
        <taxon>Patiria</taxon>
    </lineage>
</organism>
<dbReference type="GeneID" id="119720510"/>
<dbReference type="InterPro" id="IPR004843">
    <property type="entry name" value="Calcineurin-like_PHP"/>
</dbReference>
<dbReference type="GO" id="GO:0016787">
    <property type="term" value="F:hydrolase activity"/>
    <property type="evidence" value="ECO:0007669"/>
    <property type="project" value="InterPro"/>
</dbReference>
<dbReference type="EnsemblMetazoa" id="XM_038190195.1">
    <property type="protein sequence ID" value="XP_038046123.1"/>
    <property type="gene ID" value="LOC119720510"/>
</dbReference>
<dbReference type="InterPro" id="IPR029052">
    <property type="entry name" value="Metallo-depent_PP-like"/>
</dbReference>
<dbReference type="Gene3D" id="3.60.21.10">
    <property type="match status" value="1"/>
</dbReference>
<keyword evidence="3" id="KW-1185">Reference proteome</keyword>
<feature type="domain" description="Calcineurin-like phosphoesterase" evidence="1">
    <location>
        <begin position="20"/>
        <end position="109"/>
    </location>
</feature>
<dbReference type="OMA" id="ENGRYMD"/>
<evidence type="ECO:0000313" key="2">
    <source>
        <dbReference type="EnsemblMetazoa" id="XP_038046123.1"/>
    </source>
</evidence>
<evidence type="ECO:0000259" key="1">
    <source>
        <dbReference type="Pfam" id="PF00149"/>
    </source>
</evidence>
<dbReference type="PANTHER" id="PTHR36492:SF2">
    <property type="entry name" value="[ACYL-CARRIER-PROTEIN] PHOSPHODIESTERASE PPTH"/>
    <property type="match status" value="1"/>
</dbReference>
<evidence type="ECO:0000313" key="3">
    <source>
        <dbReference type="Proteomes" id="UP000887568"/>
    </source>
</evidence>
<dbReference type="AlphaFoldDB" id="A0A913Z2R6"/>
<dbReference type="PANTHER" id="PTHR36492">
    <property type="match status" value="1"/>
</dbReference>